<dbReference type="Proteomes" id="UP000036681">
    <property type="component" value="Unplaced"/>
</dbReference>
<protein>
    <recommendedName>
        <fullName evidence="1">ATP-dependent RNA helicase DHX37-like C-terminal domain-containing protein</fullName>
    </recommendedName>
</protein>
<sequence>MFLLMRVLFFIRMNPTGFFSRKLFRYDRTDDAVVLAHTCTFGDKNWSLGEVDRPMTCNLNVYRHFARFFLDGSVCPQLAEYVSKLLVPPTAMIKSWAKLQRRIEKLLNALVEYEVTSRARLLEVWKTRSEYLLDEYLEWLPHCLHDSVQLSWPPVAETKKTNTSK</sequence>
<dbReference type="WBParaSite" id="ALUE_0002285501-mRNA-1">
    <property type="protein sequence ID" value="ALUE_0002285501-mRNA-1"/>
    <property type="gene ID" value="ALUE_0002285501"/>
</dbReference>
<keyword evidence="2" id="KW-1185">Reference proteome</keyword>
<evidence type="ECO:0000313" key="3">
    <source>
        <dbReference type="WBParaSite" id="ALUE_0002285501-mRNA-1"/>
    </source>
</evidence>
<reference evidence="3" key="1">
    <citation type="submission" date="2017-02" db="UniProtKB">
        <authorList>
            <consortium name="WormBaseParasite"/>
        </authorList>
    </citation>
    <scope>IDENTIFICATION</scope>
</reference>
<proteinExistence type="predicted"/>
<name>A0A0M3IVS7_ASCLU</name>
<feature type="domain" description="ATP-dependent RNA helicase DHX37-like C-terminal" evidence="1">
    <location>
        <begin position="77"/>
        <end position="155"/>
    </location>
</feature>
<dbReference type="Pfam" id="PF23362">
    <property type="entry name" value="DHX37_C"/>
    <property type="match status" value="1"/>
</dbReference>
<dbReference type="AlphaFoldDB" id="A0A0M3IVS7"/>
<dbReference type="InterPro" id="IPR056371">
    <property type="entry name" value="DHX37-like_C"/>
</dbReference>
<accession>A0A0M3IVS7</accession>
<organism evidence="2 3">
    <name type="scientific">Ascaris lumbricoides</name>
    <name type="common">Giant roundworm</name>
    <dbReference type="NCBI Taxonomy" id="6252"/>
    <lineage>
        <taxon>Eukaryota</taxon>
        <taxon>Metazoa</taxon>
        <taxon>Ecdysozoa</taxon>
        <taxon>Nematoda</taxon>
        <taxon>Chromadorea</taxon>
        <taxon>Rhabditida</taxon>
        <taxon>Spirurina</taxon>
        <taxon>Ascaridomorpha</taxon>
        <taxon>Ascaridoidea</taxon>
        <taxon>Ascarididae</taxon>
        <taxon>Ascaris</taxon>
    </lineage>
</organism>
<evidence type="ECO:0000259" key="1">
    <source>
        <dbReference type="Pfam" id="PF23362"/>
    </source>
</evidence>
<evidence type="ECO:0000313" key="2">
    <source>
        <dbReference type="Proteomes" id="UP000036681"/>
    </source>
</evidence>